<dbReference type="Proteomes" id="UP000295515">
    <property type="component" value="Unassembled WGS sequence"/>
</dbReference>
<dbReference type="EMBL" id="SMCQ01000020">
    <property type="protein sequence ID" value="TCV94489.1"/>
    <property type="molecule type" value="Genomic_DNA"/>
</dbReference>
<name>A0A4V2W446_9FIRM</name>
<keyword evidence="3" id="KW-1185">Reference proteome</keyword>
<evidence type="ECO:0000256" key="1">
    <source>
        <dbReference type="SAM" id="MobiDB-lite"/>
    </source>
</evidence>
<accession>A0A4V2W446</accession>
<reference evidence="2 3" key="1">
    <citation type="submission" date="2019-03" db="EMBL/GenBank/DDBJ databases">
        <title>Genomic Encyclopedia of Type Strains, Phase IV (KMG-IV): sequencing the most valuable type-strain genomes for metagenomic binning, comparative biology and taxonomic classification.</title>
        <authorList>
            <person name="Goeker M."/>
        </authorList>
    </citation>
    <scope>NUCLEOTIDE SEQUENCE [LARGE SCALE GENOMIC DNA]</scope>
    <source>
        <strain evidence="2 3">DSM 29487</strain>
    </source>
</reference>
<evidence type="ECO:0000313" key="2">
    <source>
        <dbReference type="EMBL" id="TCV94489.1"/>
    </source>
</evidence>
<proteinExistence type="predicted"/>
<evidence type="ECO:0000313" key="3">
    <source>
        <dbReference type="Proteomes" id="UP000295515"/>
    </source>
</evidence>
<organism evidence="2 3">
    <name type="scientific">Longibaculum muris</name>
    <dbReference type="NCBI Taxonomy" id="1796628"/>
    <lineage>
        <taxon>Bacteria</taxon>
        <taxon>Bacillati</taxon>
        <taxon>Bacillota</taxon>
        <taxon>Erysipelotrichia</taxon>
        <taxon>Erysipelotrichales</taxon>
        <taxon>Coprobacillaceae</taxon>
        <taxon>Longibaculum</taxon>
    </lineage>
</organism>
<protein>
    <submittedName>
        <fullName evidence="2">Uncharacterized protein</fullName>
    </submittedName>
</protein>
<dbReference type="AlphaFoldDB" id="A0A4V2W446"/>
<sequence length="162" mass="18189">MRIDTWTQAIDIQQIDNRRFMYNPDTGLLVLGRQYAVTSLLDSSHAGELAAAGITKGYDAFVRGWVGTGGDYPVGVIHFAPSVDARNIELFDRAFDTLKMFADNGIMYGTVIRGFGKEWEQPASAILTDMWQPAVKPSVRKQLKKQPEAKATRQKTNHQQER</sequence>
<comment type="caution">
    <text evidence="2">The sequence shown here is derived from an EMBL/GenBank/DDBJ whole genome shotgun (WGS) entry which is preliminary data.</text>
</comment>
<gene>
    <name evidence="2" type="ORF">EDD60_12019</name>
</gene>
<feature type="region of interest" description="Disordered" evidence="1">
    <location>
        <begin position="137"/>
        <end position="162"/>
    </location>
</feature>